<evidence type="ECO:0000313" key="1">
    <source>
        <dbReference type="EMBL" id="KAJ2775795.1"/>
    </source>
</evidence>
<evidence type="ECO:0000313" key="2">
    <source>
        <dbReference type="Proteomes" id="UP001140234"/>
    </source>
</evidence>
<name>A0ACC1K8K8_9FUNG</name>
<proteinExistence type="predicted"/>
<reference evidence="1" key="1">
    <citation type="submission" date="2022-07" db="EMBL/GenBank/DDBJ databases">
        <title>Phylogenomic reconstructions and comparative analyses of Kickxellomycotina fungi.</title>
        <authorList>
            <person name="Reynolds N.K."/>
            <person name="Stajich J.E."/>
            <person name="Barry K."/>
            <person name="Grigoriev I.V."/>
            <person name="Crous P."/>
            <person name="Smith M.E."/>
        </authorList>
    </citation>
    <scope>NUCLEOTIDE SEQUENCE</scope>
    <source>
        <strain evidence="1">CBS 109366</strain>
    </source>
</reference>
<organism evidence="1 2">
    <name type="scientific">Coemansia nantahalensis</name>
    <dbReference type="NCBI Taxonomy" id="2789366"/>
    <lineage>
        <taxon>Eukaryota</taxon>
        <taxon>Fungi</taxon>
        <taxon>Fungi incertae sedis</taxon>
        <taxon>Zoopagomycota</taxon>
        <taxon>Kickxellomycotina</taxon>
        <taxon>Kickxellomycetes</taxon>
        <taxon>Kickxellales</taxon>
        <taxon>Kickxellaceae</taxon>
        <taxon>Coemansia</taxon>
    </lineage>
</organism>
<dbReference type="EMBL" id="JANBUJ010000002">
    <property type="protein sequence ID" value="KAJ2775795.1"/>
    <property type="molecule type" value="Genomic_DNA"/>
</dbReference>
<keyword evidence="2" id="KW-1185">Reference proteome</keyword>
<sequence length="243" mass="25266">MNTACPRPAAFLFLTSDLRCLRIEEPGGARALLGHSLVSVVNRSVSDFVCDHDWPRLQLALEAARLAPRGCLAPRPIDPSAFQDLPLARLIHPVPATSGDSAVRAHLRTQSGSYRLFDICVYAGTTPELGQAYVVCCITPFDVLDSLPAPLHGAWTPTAVPPAKRHCASLPTATPSPDALYLLATVTAGDTACTAGVSAPAPPTPALSTPSPSLAAFTPRLTPLPSLSAMLKAIGAGSPPAPQ</sequence>
<dbReference type="Proteomes" id="UP001140234">
    <property type="component" value="Unassembled WGS sequence"/>
</dbReference>
<gene>
    <name evidence="1" type="ORF">IWQ57_000205</name>
</gene>
<comment type="caution">
    <text evidence="1">The sequence shown here is derived from an EMBL/GenBank/DDBJ whole genome shotgun (WGS) entry which is preliminary data.</text>
</comment>
<protein>
    <submittedName>
        <fullName evidence="1">Uncharacterized protein</fullName>
    </submittedName>
</protein>
<accession>A0ACC1K8K8</accession>